<dbReference type="EMBL" id="VXRY01000193">
    <property type="protein sequence ID" value="MXY33422.1"/>
    <property type="molecule type" value="Genomic_DNA"/>
</dbReference>
<name>A0A6B0Y0I4_9RHOB</name>
<keyword evidence="1" id="KW-0001">2Fe-2S</keyword>
<dbReference type="InterPro" id="IPR017941">
    <property type="entry name" value="Rieske_2Fe-2S"/>
</dbReference>
<feature type="domain" description="Rieske" evidence="7">
    <location>
        <begin position="48"/>
        <end position="149"/>
    </location>
</feature>
<dbReference type="PROSITE" id="PS51296">
    <property type="entry name" value="RIESKE"/>
    <property type="match status" value="1"/>
</dbReference>
<evidence type="ECO:0000256" key="3">
    <source>
        <dbReference type="ARBA" id="ARBA00023002"/>
    </source>
</evidence>
<dbReference type="SUPFAM" id="SSF55961">
    <property type="entry name" value="Bet v1-like"/>
    <property type="match status" value="1"/>
</dbReference>
<dbReference type="Pfam" id="PF00355">
    <property type="entry name" value="Rieske"/>
    <property type="match status" value="1"/>
</dbReference>
<dbReference type="AlphaFoldDB" id="A0A6B0Y0I4"/>
<dbReference type="Pfam" id="PF19112">
    <property type="entry name" value="VanA_C"/>
    <property type="match status" value="1"/>
</dbReference>
<dbReference type="GO" id="GO:0046872">
    <property type="term" value="F:metal ion binding"/>
    <property type="evidence" value="ECO:0007669"/>
    <property type="project" value="UniProtKB-KW"/>
</dbReference>
<organism evidence="8">
    <name type="scientific">Boseongicola sp. SB0664_bin_43</name>
    <dbReference type="NCBI Taxonomy" id="2604844"/>
    <lineage>
        <taxon>Bacteria</taxon>
        <taxon>Pseudomonadati</taxon>
        <taxon>Pseudomonadota</taxon>
        <taxon>Alphaproteobacteria</taxon>
        <taxon>Rhodobacterales</taxon>
        <taxon>Paracoccaceae</taxon>
        <taxon>Boseongicola</taxon>
    </lineage>
</organism>
<accession>A0A6B0Y0I4</accession>
<feature type="non-terminal residue" evidence="8">
    <location>
        <position position="347"/>
    </location>
</feature>
<keyword evidence="8" id="KW-0223">Dioxygenase</keyword>
<protein>
    <submittedName>
        <fullName evidence="8">Aromatic ring-hydroxylating dioxygenase subunit alpha</fullName>
    </submittedName>
</protein>
<keyword evidence="5" id="KW-0411">Iron-sulfur</keyword>
<dbReference type="PANTHER" id="PTHR21266:SF60">
    <property type="entry name" value="3-KETOSTEROID-9-ALPHA-MONOOXYGENASE, OXYGENASE COMPONENT"/>
    <property type="match status" value="1"/>
</dbReference>
<comment type="caution">
    <text evidence="8">The sequence shown here is derived from an EMBL/GenBank/DDBJ whole genome shotgun (WGS) entry which is preliminary data.</text>
</comment>
<dbReference type="PANTHER" id="PTHR21266">
    <property type="entry name" value="IRON-SULFUR DOMAIN CONTAINING PROTEIN"/>
    <property type="match status" value="1"/>
</dbReference>
<gene>
    <name evidence="8" type="ORF">F4Y60_04905</name>
</gene>
<reference evidence="8" key="1">
    <citation type="submission" date="2019-09" db="EMBL/GenBank/DDBJ databases">
        <title>Characterisation of the sponge microbiome using genome-centric metagenomics.</title>
        <authorList>
            <person name="Engelberts J.P."/>
            <person name="Robbins S.J."/>
            <person name="De Goeij J.M."/>
            <person name="Aranda M."/>
            <person name="Bell S.C."/>
            <person name="Webster N.S."/>
        </authorList>
    </citation>
    <scope>NUCLEOTIDE SEQUENCE</scope>
    <source>
        <strain evidence="8">SB0664_bin_43</strain>
    </source>
</reference>
<feature type="region of interest" description="Disordered" evidence="6">
    <location>
        <begin position="1"/>
        <end position="26"/>
    </location>
</feature>
<keyword evidence="4" id="KW-0408">Iron</keyword>
<dbReference type="SUPFAM" id="SSF50022">
    <property type="entry name" value="ISP domain"/>
    <property type="match status" value="1"/>
</dbReference>
<evidence type="ECO:0000313" key="8">
    <source>
        <dbReference type="EMBL" id="MXY33422.1"/>
    </source>
</evidence>
<evidence type="ECO:0000256" key="4">
    <source>
        <dbReference type="ARBA" id="ARBA00023004"/>
    </source>
</evidence>
<evidence type="ECO:0000256" key="5">
    <source>
        <dbReference type="ARBA" id="ARBA00023014"/>
    </source>
</evidence>
<keyword evidence="2" id="KW-0479">Metal-binding</keyword>
<dbReference type="Gene3D" id="2.102.10.10">
    <property type="entry name" value="Rieske [2Fe-2S] iron-sulphur domain"/>
    <property type="match status" value="1"/>
</dbReference>
<proteinExistence type="predicted"/>
<dbReference type="InterPro" id="IPR036922">
    <property type="entry name" value="Rieske_2Fe-2S_sf"/>
</dbReference>
<dbReference type="InterPro" id="IPR050584">
    <property type="entry name" value="Cholesterol_7-desaturase"/>
</dbReference>
<dbReference type="GO" id="GO:0051537">
    <property type="term" value="F:2 iron, 2 sulfur cluster binding"/>
    <property type="evidence" value="ECO:0007669"/>
    <property type="project" value="UniProtKB-KW"/>
</dbReference>
<dbReference type="InterPro" id="IPR044043">
    <property type="entry name" value="VanA_C_cat"/>
</dbReference>
<evidence type="ECO:0000256" key="2">
    <source>
        <dbReference type="ARBA" id="ARBA00022723"/>
    </source>
</evidence>
<sequence>MQRVLRVPTGASGFGTGHAEDWNHQPEGRGFSEGLMKLRTHAFQRNAWYAAAMGDEVTRMPMRRIILGDPVVLFRTRAGGAAVLEDRCCHRLSPLSPGQLIDDTIECPYHGLCFDSEGVCTHVPGQVDVPEHARVRAYAVVERYGIVWIWGGQAAEADVTRMPDWRWVEDEGWTAKGGYFSIPCHYMMSVDNLMDLSHVGYVHKTTIGSALDGEEAEIDTFAEEDHVTVRRWTRNRPPPPAYAAKHGIEGLVDRWQVIEFRAPCHVRTFKGMGPNMYGAEGFEFTSAEADAPASALTVSRGNTCITPETGTSCHYFTVHCHRGHVEKERLNQIWASTVETLNQDVEI</sequence>
<evidence type="ECO:0000259" key="7">
    <source>
        <dbReference type="PROSITE" id="PS51296"/>
    </source>
</evidence>
<evidence type="ECO:0000256" key="6">
    <source>
        <dbReference type="SAM" id="MobiDB-lite"/>
    </source>
</evidence>
<dbReference type="GO" id="GO:0051213">
    <property type="term" value="F:dioxygenase activity"/>
    <property type="evidence" value="ECO:0007669"/>
    <property type="project" value="UniProtKB-KW"/>
</dbReference>
<keyword evidence="3" id="KW-0560">Oxidoreductase</keyword>
<evidence type="ECO:0000256" key="1">
    <source>
        <dbReference type="ARBA" id="ARBA00022714"/>
    </source>
</evidence>
<dbReference type="Gene3D" id="3.90.380.10">
    <property type="entry name" value="Naphthalene 1,2-dioxygenase Alpha Subunit, Chain A, domain 1"/>
    <property type="match status" value="1"/>
</dbReference>